<dbReference type="GO" id="GO:0006935">
    <property type="term" value="P:chemotaxis"/>
    <property type="evidence" value="ECO:0007669"/>
    <property type="project" value="UniProtKB-KW"/>
</dbReference>
<keyword evidence="4" id="KW-0283">Flagellar rotation</keyword>
<dbReference type="SUPFAM" id="SSF101801">
    <property type="entry name" value="Surface presentation of antigens (SPOA)"/>
    <property type="match status" value="1"/>
</dbReference>
<dbReference type="GO" id="GO:0097588">
    <property type="term" value="P:archaeal or bacterial-type flagellum-dependent cell motility"/>
    <property type="evidence" value="ECO:0007669"/>
    <property type="project" value="UniProtKB-KW"/>
</dbReference>
<dbReference type="AlphaFoldDB" id="A0A1F4T538"/>
<gene>
    <name evidence="8" type="ORF">A3K49_01405</name>
</gene>
<dbReference type="InterPro" id="IPR036429">
    <property type="entry name" value="SpoA-like_sf"/>
</dbReference>
<keyword evidence="5" id="KW-0472">Membrane</keyword>
<feature type="domain" description="Flagellar motor switch protein FliN-like C-terminal" evidence="7">
    <location>
        <begin position="249"/>
        <end position="316"/>
    </location>
</feature>
<protein>
    <recommendedName>
        <fullName evidence="7">Flagellar motor switch protein FliN-like C-terminal domain-containing protein</fullName>
    </recommendedName>
</protein>
<name>A0A1F4T538_UNCSA</name>
<organism evidence="8 9">
    <name type="scientific">candidate division WOR-1 bacterium RIFOXYC12_FULL_54_18</name>
    <dbReference type="NCBI Taxonomy" id="1802584"/>
    <lineage>
        <taxon>Bacteria</taxon>
        <taxon>Bacillati</taxon>
        <taxon>Saganbacteria</taxon>
    </lineage>
</organism>
<dbReference type="GO" id="GO:0005886">
    <property type="term" value="C:plasma membrane"/>
    <property type="evidence" value="ECO:0007669"/>
    <property type="project" value="UniProtKB-SubCell"/>
</dbReference>
<evidence type="ECO:0000259" key="7">
    <source>
        <dbReference type="Pfam" id="PF01052"/>
    </source>
</evidence>
<sequence length="408" mass="44765">MAERAKPEIGSQKISIKLPPAIGDWTTYRPAKALGKRVKTGLFGFDRLAKHELNLFLKIHYHFMQSLFLKLRRELGIGTEFYACWAEQTTYLNFLRGLSGHVAQTSLSIPGIHENIQMILDLGIANSIINHSLGSRDLEPLGRGLTEAEGETLKLALSNYLPLYAQEYGHVFNTPELALLGSPDIILDPAVNPSSTFISFTADVSFNDNPTGRIVFGYQASTAKTLIKLYESGEHQKEINVDRLPAAILRKIIIPISATLGETTLSPTDLGTLEPGDVISLDTSIKSAISVKLGRHLRLLAQAGNLKAKKAIRLVGFEEDEVVIMPPLAFDNEPEKPIEESQGPMEETAPIEEAVPVEPEETPVQEQAGAEDEFTLTDEDLEDSFAEDELEESGGQSGVFDDNINKGE</sequence>
<comment type="subcellular location">
    <subcellularLocation>
        <location evidence="1">Cell membrane</location>
        <topology evidence="1">Peripheral membrane protein</topology>
    </subcellularLocation>
</comment>
<feature type="region of interest" description="Disordered" evidence="6">
    <location>
        <begin position="328"/>
        <end position="408"/>
    </location>
</feature>
<evidence type="ECO:0000256" key="4">
    <source>
        <dbReference type="ARBA" id="ARBA00022779"/>
    </source>
</evidence>
<dbReference type="Gene3D" id="3.40.1550.10">
    <property type="entry name" value="CheC-like"/>
    <property type="match status" value="1"/>
</dbReference>
<dbReference type="InterPro" id="IPR001543">
    <property type="entry name" value="FliN-like_C"/>
</dbReference>
<comment type="caution">
    <text evidence="8">The sequence shown here is derived from an EMBL/GenBank/DDBJ whole genome shotgun (WGS) entry which is preliminary data.</text>
</comment>
<evidence type="ECO:0000256" key="3">
    <source>
        <dbReference type="ARBA" id="ARBA00022500"/>
    </source>
</evidence>
<dbReference type="Gene3D" id="2.30.330.10">
    <property type="entry name" value="SpoA-like"/>
    <property type="match status" value="1"/>
</dbReference>
<evidence type="ECO:0000256" key="1">
    <source>
        <dbReference type="ARBA" id="ARBA00004202"/>
    </source>
</evidence>
<evidence type="ECO:0000313" key="9">
    <source>
        <dbReference type="Proteomes" id="UP000178602"/>
    </source>
</evidence>
<feature type="compositionally biased region" description="Low complexity" evidence="6">
    <location>
        <begin position="346"/>
        <end position="357"/>
    </location>
</feature>
<proteinExistence type="predicted"/>
<feature type="compositionally biased region" description="Acidic residues" evidence="6">
    <location>
        <begin position="358"/>
        <end position="392"/>
    </location>
</feature>
<accession>A0A1F4T538</accession>
<evidence type="ECO:0000256" key="2">
    <source>
        <dbReference type="ARBA" id="ARBA00022475"/>
    </source>
</evidence>
<keyword evidence="2" id="KW-1003">Cell membrane</keyword>
<evidence type="ECO:0000313" key="8">
    <source>
        <dbReference type="EMBL" id="OGC27660.1"/>
    </source>
</evidence>
<evidence type="ECO:0000256" key="5">
    <source>
        <dbReference type="ARBA" id="ARBA00023136"/>
    </source>
</evidence>
<dbReference type="EMBL" id="MEUG01000001">
    <property type="protein sequence ID" value="OGC27660.1"/>
    <property type="molecule type" value="Genomic_DNA"/>
</dbReference>
<evidence type="ECO:0000256" key="6">
    <source>
        <dbReference type="SAM" id="MobiDB-lite"/>
    </source>
</evidence>
<dbReference type="Proteomes" id="UP000178602">
    <property type="component" value="Unassembled WGS sequence"/>
</dbReference>
<reference evidence="8 9" key="1">
    <citation type="journal article" date="2016" name="Nat. Commun.">
        <title>Thousands of microbial genomes shed light on interconnected biogeochemical processes in an aquifer system.</title>
        <authorList>
            <person name="Anantharaman K."/>
            <person name="Brown C.T."/>
            <person name="Hug L.A."/>
            <person name="Sharon I."/>
            <person name="Castelle C.J."/>
            <person name="Probst A.J."/>
            <person name="Thomas B.C."/>
            <person name="Singh A."/>
            <person name="Wilkins M.J."/>
            <person name="Karaoz U."/>
            <person name="Brodie E.L."/>
            <person name="Williams K.H."/>
            <person name="Hubbard S.S."/>
            <person name="Banfield J.F."/>
        </authorList>
    </citation>
    <scope>NUCLEOTIDE SEQUENCE [LARGE SCALE GENOMIC DNA]</scope>
</reference>
<keyword evidence="3" id="KW-0145">Chemotaxis</keyword>
<dbReference type="InterPro" id="IPR028976">
    <property type="entry name" value="CheC-like_sf"/>
</dbReference>
<dbReference type="Pfam" id="PF01052">
    <property type="entry name" value="FliMN_C"/>
    <property type="match status" value="1"/>
</dbReference>